<dbReference type="Proteomes" id="UP000235145">
    <property type="component" value="Unassembled WGS sequence"/>
</dbReference>
<keyword evidence="3" id="KW-1185">Reference proteome</keyword>
<dbReference type="PANTHER" id="PTHR21596:SF23">
    <property type="entry name" value="FACTOR OF DNA METHYLATION 4"/>
    <property type="match status" value="1"/>
</dbReference>
<dbReference type="PANTHER" id="PTHR21596">
    <property type="entry name" value="RIBONUCLEASE P SUBUNIT P38"/>
    <property type="match status" value="1"/>
</dbReference>
<dbReference type="AlphaFoldDB" id="A0A9R1XHQ9"/>
<organism evidence="2 3">
    <name type="scientific">Lactuca sativa</name>
    <name type="common">Garden lettuce</name>
    <dbReference type="NCBI Taxonomy" id="4236"/>
    <lineage>
        <taxon>Eukaryota</taxon>
        <taxon>Viridiplantae</taxon>
        <taxon>Streptophyta</taxon>
        <taxon>Embryophyta</taxon>
        <taxon>Tracheophyta</taxon>
        <taxon>Spermatophyta</taxon>
        <taxon>Magnoliopsida</taxon>
        <taxon>eudicotyledons</taxon>
        <taxon>Gunneridae</taxon>
        <taxon>Pentapetalae</taxon>
        <taxon>asterids</taxon>
        <taxon>campanulids</taxon>
        <taxon>Asterales</taxon>
        <taxon>Asteraceae</taxon>
        <taxon>Cichorioideae</taxon>
        <taxon>Cichorieae</taxon>
        <taxon>Lactucinae</taxon>
        <taxon>Lactuca</taxon>
    </lineage>
</organism>
<evidence type="ECO:0000313" key="3">
    <source>
        <dbReference type="Proteomes" id="UP000235145"/>
    </source>
</evidence>
<protein>
    <submittedName>
        <fullName evidence="2">Uncharacterized protein</fullName>
    </submittedName>
</protein>
<dbReference type="EMBL" id="NBSK02000004">
    <property type="protein sequence ID" value="KAJ0213129.1"/>
    <property type="molecule type" value="Genomic_DNA"/>
</dbReference>
<evidence type="ECO:0000313" key="2">
    <source>
        <dbReference type="EMBL" id="KAJ0213129.1"/>
    </source>
</evidence>
<feature type="coiled-coil region" evidence="1">
    <location>
        <begin position="5"/>
        <end position="97"/>
    </location>
</feature>
<evidence type="ECO:0000256" key="1">
    <source>
        <dbReference type="SAM" id="Coils"/>
    </source>
</evidence>
<proteinExistence type="predicted"/>
<dbReference type="GO" id="GO:0080188">
    <property type="term" value="P:gene silencing by siRNA-directed DNA methylation"/>
    <property type="evidence" value="ECO:0007669"/>
    <property type="project" value="InterPro"/>
</dbReference>
<gene>
    <name evidence="2" type="ORF">LSAT_V11C400186080</name>
</gene>
<name>A0A9R1XHQ9_LACSA</name>
<accession>A0A9R1XHQ9</accession>
<dbReference type="InterPro" id="IPR045177">
    <property type="entry name" value="FDM1-5/IDN2"/>
</dbReference>
<comment type="caution">
    <text evidence="2">The sequence shown here is derived from an EMBL/GenBank/DDBJ whole genome shotgun (WGS) entry which is preliminary data.</text>
</comment>
<reference evidence="2 3" key="1">
    <citation type="journal article" date="2017" name="Nat. Commun.">
        <title>Genome assembly with in vitro proximity ligation data and whole-genome triplication in lettuce.</title>
        <authorList>
            <person name="Reyes-Chin-Wo S."/>
            <person name="Wang Z."/>
            <person name="Yang X."/>
            <person name="Kozik A."/>
            <person name="Arikit S."/>
            <person name="Song C."/>
            <person name="Xia L."/>
            <person name="Froenicke L."/>
            <person name="Lavelle D.O."/>
            <person name="Truco M.J."/>
            <person name="Xia R."/>
            <person name="Zhu S."/>
            <person name="Xu C."/>
            <person name="Xu H."/>
            <person name="Xu X."/>
            <person name="Cox K."/>
            <person name="Korf I."/>
            <person name="Meyers B.C."/>
            <person name="Michelmore R.W."/>
        </authorList>
    </citation>
    <scope>NUCLEOTIDE SEQUENCE [LARGE SCALE GENOMIC DNA]</scope>
    <source>
        <strain evidence="3">cv. Salinas</strain>
        <tissue evidence="2">Seedlings</tissue>
    </source>
</reference>
<keyword evidence="1" id="KW-0175">Coiled coil</keyword>
<sequence>MLKLAENHKKEKEKLHQKIIELQKKLDDNQRLELEIKQMEGAMEVTKHMTHEDVEAKKNFESIKEVLKEKEEELEDLEELNQSLVIKERLINDELQDARKELIFIQRPPSCIDSTCAKANSVVFHTGYGYNSQMPYGSYSPVTTHLPFVNGDAQLYPHPAQQYTFFGSPYYQIIA</sequence>